<evidence type="ECO:0000313" key="1">
    <source>
        <dbReference type="EMBL" id="CAD0093428.1"/>
    </source>
</evidence>
<dbReference type="Proteomes" id="UP000716446">
    <property type="component" value="Unassembled WGS sequence"/>
</dbReference>
<dbReference type="AlphaFoldDB" id="A0A9N8JT59"/>
<protein>
    <submittedName>
        <fullName evidence="1">Uncharacterized protein</fullName>
    </submittedName>
</protein>
<keyword evidence="2" id="KW-1185">Reference proteome</keyword>
<gene>
    <name evidence="1" type="ORF">AWRI4619_LOCUS7796</name>
</gene>
<proteinExistence type="predicted"/>
<name>A0A9N8JT59_9PEZI</name>
<reference evidence="1" key="1">
    <citation type="submission" date="2020-06" db="EMBL/GenBank/DDBJ databases">
        <authorList>
            <person name="Onetto C."/>
        </authorList>
    </citation>
    <scope>NUCLEOTIDE SEQUENCE</scope>
</reference>
<dbReference type="EMBL" id="CAIJEN010000014">
    <property type="protein sequence ID" value="CAD0093428.1"/>
    <property type="molecule type" value="Genomic_DNA"/>
</dbReference>
<organism evidence="1 2">
    <name type="scientific">Aureobasidium vineae</name>
    <dbReference type="NCBI Taxonomy" id="2773715"/>
    <lineage>
        <taxon>Eukaryota</taxon>
        <taxon>Fungi</taxon>
        <taxon>Dikarya</taxon>
        <taxon>Ascomycota</taxon>
        <taxon>Pezizomycotina</taxon>
        <taxon>Dothideomycetes</taxon>
        <taxon>Dothideomycetidae</taxon>
        <taxon>Dothideales</taxon>
        <taxon>Saccotheciaceae</taxon>
        <taxon>Aureobasidium</taxon>
    </lineage>
</organism>
<accession>A0A9N8JT59</accession>
<evidence type="ECO:0000313" key="2">
    <source>
        <dbReference type="Proteomes" id="UP000716446"/>
    </source>
</evidence>
<comment type="caution">
    <text evidence="1">The sequence shown here is derived from an EMBL/GenBank/DDBJ whole genome shotgun (WGS) entry which is preliminary data.</text>
</comment>
<sequence>MFTELQLANSRTRSRLHSNLRRELINHQRKHPRLWSGILIPIFHFLDDLPSEIPRSTRLKWLQKLCPYAELQTEYFLEPHTQPDDMGVTFPVLDSNAHRTKTSARYAAALCERMSKPTWKQFCESSVAPLFMQHIDTVTFAARMKTPSYFYVVVNFDAEASIHLEGSFFGFEDAYERLDVEYIKQEVERVARNWAARYKDTAMTFDVVEMMAGELRKMYQEMVW</sequence>